<dbReference type="AlphaFoldDB" id="A0A6A6TTS6"/>
<protein>
    <submittedName>
        <fullName evidence="2">Uncharacterized protein</fullName>
    </submittedName>
</protein>
<reference evidence="2" key="1">
    <citation type="journal article" date="2020" name="Stud. Mycol.">
        <title>101 Dothideomycetes genomes: a test case for predicting lifestyles and emergence of pathogens.</title>
        <authorList>
            <person name="Haridas S."/>
            <person name="Albert R."/>
            <person name="Binder M."/>
            <person name="Bloem J."/>
            <person name="Labutti K."/>
            <person name="Salamov A."/>
            <person name="Andreopoulos B."/>
            <person name="Baker S."/>
            <person name="Barry K."/>
            <person name="Bills G."/>
            <person name="Bluhm B."/>
            <person name="Cannon C."/>
            <person name="Castanera R."/>
            <person name="Culley D."/>
            <person name="Daum C."/>
            <person name="Ezra D."/>
            <person name="Gonzalez J."/>
            <person name="Henrissat B."/>
            <person name="Kuo A."/>
            <person name="Liang C."/>
            <person name="Lipzen A."/>
            <person name="Lutzoni F."/>
            <person name="Magnuson J."/>
            <person name="Mondo S."/>
            <person name="Nolan M."/>
            <person name="Ohm R."/>
            <person name="Pangilinan J."/>
            <person name="Park H.-J."/>
            <person name="Ramirez L."/>
            <person name="Alfaro M."/>
            <person name="Sun H."/>
            <person name="Tritt A."/>
            <person name="Yoshinaga Y."/>
            <person name="Zwiers L.-H."/>
            <person name="Turgeon B."/>
            <person name="Goodwin S."/>
            <person name="Spatafora J."/>
            <person name="Crous P."/>
            <person name="Grigoriev I."/>
        </authorList>
    </citation>
    <scope>NUCLEOTIDE SEQUENCE</scope>
    <source>
        <strain evidence="2">CBS 122681</strain>
    </source>
</reference>
<evidence type="ECO:0000313" key="2">
    <source>
        <dbReference type="EMBL" id="KAF2662711.1"/>
    </source>
</evidence>
<evidence type="ECO:0000256" key="1">
    <source>
        <dbReference type="SAM" id="MobiDB-lite"/>
    </source>
</evidence>
<accession>A0A6A6TTS6</accession>
<sequence length="196" mass="21925">MQSMAWKPWAGRRSVAAGADHESSLDVALHPAPLQLRLKLMDMATTCSARPATAIILPLPRCPTRLSSCCLISRVHRLHTVCIPARRFARLEEVTQHLQRKCELRRIVLAGSSSDRRKTNPHRKGILQDAYHSKSRRGPASVSSHGVCASKQLQQHHVSERLATLMVLVHASQSLNWLIMIRNSLLARLQTTDIDV</sequence>
<gene>
    <name evidence="2" type="ORF">K491DRAFT_12</name>
</gene>
<dbReference type="Proteomes" id="UP000799324">
    <property type="component" value="Unassembled WGS sequence"/>
</dbReference>
<name>A0A6A6TTS6_9PLEO</name>
<evidence type="ECO:0000313" key="3">
    <source>
        <dbReference type="Proteomes" id="UP000799324"/>
    </source>
</evidence>
<keyword evidence="3" id="KW-1185">Reference proteome</keyword>
<organism evidence="2 3">
    <name type="scientific">Lophiostoma macrostomum CBS 122681</name>
    <dbReference type="NCBI Taxonomy" id="1314788"/>
    <lineage>
        <taxon>Eukaryota</taxon>
        <taxon>Fungi</taxon>
        <taxon>Dikarya</taxon>
        <taxon>Ascomycota</taxon>
        <taxon>Pezizomycotina</taxon>
        <taxon>Dothideomycetes</taxon>
        <taxon>Pleosporomycetidae</taxon>
        <taxon>Pleosporales</taxon>
        <taxon>Lophiostomataceae</taxon>
        <taxon>Lophiostoma</taxon>
    </lineage>
</organism>
<dbReference type="EMBL" id="MU004288">
    <property type="protein sequence ID" value="KAF2662711.1"/>
    <property type="molecule type" value="Genomic_DNA"/>
</dbReference>
<proteinExistence type="predicted"/>
<feature type="region of interest" description="Disordered" evidence="1">
    <location>
        <begin position="114"/>
        <end position="146"/>
    </location>
</feature>